<comment type="subcellular location">
    <subcellularLocation>
        <location evidence="1">Cell envelope</location>
    </subcellularLocation>
</comment>
<evidence type="ECO:0000256" key="4">
    <source>
        <dbReference type="ARBA" id="ARBA00022496"/>
    </source>
</evidence>
<dbReference type="CDD" id="cd01140">
    <property type="entry name" value="FatB"/>
    <property type="match status" value="1"/>
</dbReference>
<evidence type="ECO:0000313" key="8">
    <source>
        <dbReference type="EMBL" id="PHI32096.1"/>
    </source>
</evidence>
<evidence type="ECO:0000313" key="9">
    <source>
        <dbReference type="EMBL" id="VFS53426.1"/>
    </source>
</evidence>
<dbReference type="InterPro" id="IPR051313">
    <property type="entry name" value="Bact_iron-sidero_bind"/>
</dbReference>
<feature type="chain" id="PRO_5033301162" evidence="6">
    <location>
        <begin position="19"/>
        <end position="324"/>
    </location>
</feature>
<keyword evidence="4" id="KW-0410">Iron transport</keyword>
<dbReference type="PANTHER" id="PTHR30532:SF28">
    <property type="entry name" value="PETROBACTIN-BINDING PROTEIN YCLQ"/>
    <property type="match status" value="1"/>
</dbReference>
<evidence type="ECO:0000313" key="11">
    <source>
        <dbReference type="Proteomes" id="UP000373449"/>
    </source>
</evidence>
<reference evidence="8" key="1">
    <citation type="submission" date="2017-09" db="EMBL/GenBank/DDBJ databases">
        <title>FDA dAtabase for Regulatory Grade micrObial Sequences (FDA-ARGOS): Supporting development and validation of Infectious Disease Dx tests.</title>
        <authorList>
            <person name="Minogue T."/>
            <person name="Wolcott M."/>
            <person name="Wasieloski L."/>
            <person name="Aguilar W."/>
            <person name="Moore D."/>
            <person name="Tallon L.J."/>
            <person name="Sadzewicz L."/>
            <person name="Ott S."/>
            <person name="Zhao X."/>
            <person name="Nagaraj S."/>
            <person name="Vavikolanu K."/>
            <person name="Aluvathingal J."/>
            <person name="Nadendla S."/>
            <person name="Sichtig H."/>
        </authorList>
    </citation>
    <scope>NUCLEOTIDE SEQUENCE</scope>
    <source>
        <strain evidence="8">FDAARGOS_387</strain>
    </source>
</reference>
<dbReference type="RefSeq" id="WP_029094398.1">
    <property type="nucleotide sequence ID" value="NZ_CAADJA010000002.1"/>
</dbReference>
<feature type="signal peptide" evidence="6">
    <location>
        <begin position="1"/>
        <end position="18"/>
    </location>
</feature>
<evidence type="ECO:0000256" key="3">
    <source>
        <dbReference type="ARBA" id="ARBA00022448"/>
    </source>
</evidence>
<comment type="similarity">
    <text evidence="2">Belongs to the bacterial solute-binding protein 8 family.</text>
</comment>
<dbReference type="PROSITE" id="PS51257">
    <property type="entry name" value="PROKAR_LIPOPROTEIN"/>
    <property type="match status" value="1"/>
</dbReference>
<dbReference type="EMBL" id="PDDX01000001">
    <property type="protein sequence ID" value="PHI32096.1"/>
    <property type="molecule type" value="Genomic_DNA"/>
</dbReference>
<dbReference type="InterPro" id="IPR002491">
    <property type="entry name" value="ABC_transptr_periplasmic_BD"/>
</dbReference>
<keyword evidence="10" id="KW-1185">Reference proteome</keyword>
<dbReference type="Pfam" id="PF01497">
    <property type="entry name" value="Peripla_BP_2"/>
    <property type="match status" value="1"/>
</dbReference>
<keyword evidence="4" id="KW-0408">Iron</keyword>
<keyword evidence="5 6" id="KW-0732">Signal</keyword>
<keyword evidence="4" id="KW-0406">Ion transport</keyword>
<evidence type="ECO:0000259" key="7">
    <source>
        <dbReference type="PROSITE" id="PS50983"/>
    </source>
</evidence>
<sequence length="324" mass="34766">MKKILSLAVVTTLASVLAGCDQKPADNATVAPTTIQEPATPVQVKEADKISVTHAKGTAEVKTNPASVVVFDFGTLDTLDTIGVEVTTALPKKNVPHYLQQYATDKVTDAGSMKQPDLDAIKQLNPGLIVITGRQSKSFDSLNAIAPTLDLSINNKIYLDSFKKNALTIGQIFGKQSEVENGLAALDKKIADVRKKAEASGQKALVLVHYNGKFGASTSNGYASIIHQVLGVKKADENQGDERQAATPDYIAEKNPDVIFIIDRNEAIGEGKVDRSLMDDEKIKATNAFRKGKIIYLTPDLWYLSGGGLESLGLQIDEVDAAIE</sequence>
<gene>
    <name evidence="9" type="primary">yclQ</name>
    <name evidence="8" type="ORF">CRN84_23640</name>
    <name evidence="9" type="ORF">NCTC12282_06486</name>
</gene>
<dbReference type="SUPFAM" id="SSF53807">
    <property type="entry name" value="Helical backbone' metal receptor"/>
    <property type="match status" value="1"/>
</dbReference>
<feature type="domain" description="Fe/B12 periplasmic-binding" evidence="7">
    <location>
        <begin position="67"/>
        <end position="324"/>
    </location>
</feature>
<keyword evidence="3" id="KW-0813">Transport</keyword>
<dbReference type="AlphaFoldDB" id="A0A2C6DLI1"/>
<dbReference type="PROSITE" id="PS50983">
    <property type="entry name" value="FE_B12_PBP"/>
    <property type="match status" value="1"/>
</dbReference>
<protein>
    <submittedName>
        <fullName evidence="9">Uncharacterized ABC transporter solute-binding protein yclQ</fullName>
    </submittedName>
</protein>
<evidence type="ECO:0000256" key="6">
    <source>
        <dbReference type="SAM" id="SignalP"/>
    </source>
</evidence>
<evidence type="ECO:0000256" key="2">
    <source>
        <dbReference type="ARBA" id="ARBA00008814"/>
    </source>
</evidence>
<dbReference type="OrthoDB" id="63946at2"/>
<dbReference type="GO" id="GO:1901678">
    <property type="term" value="P:iron coordination entity transport"/>
    <property type="evidence" value="ECO:0007669"/>
    <property type="project" value="UniProtKB-ARBA"/>
</dbReference>
<dbReference type="Proteomes" id="UP000224974">
    <property type="component" value="Unassembled WGS sequence"/>
</dbReference>
<name>A0A2C6DLI1_9GAMM</name>
<dbReference type="InterPro" id="IPR033870">
    <property type="entry name" value="FatB"/>
</dbReference>
<dbReference type="EMBL" id="CAADJA010000002">
    <property type="protein sequence ID" value="VFS53426.1"/>
    <property type="molecule type" value="Genomic_DNA"/>
</dbReference>
<organism evidence="8 10">
    <name type="scientific">Budvicia aquatica</name>
    <dbReference type="NCBI Taxonomy" id="82979"/>
    <lineage>
        <taxon>Bacteria</taxon>
        <taxon>Pseudomonadati</taxon>
        <taxon>Pseudomonadota</taxon>
        <taxon>Gammaproteobacteria</taxon>
        <taxon>Enterobacterales</taxon>
        <taxon>Budviciaceae</taxon>
        <taxon>Budvicia</taxon>
    </lineage>
</organism>
<evidence type="ECO:0000313" key="10">
    <source>
        <dbReference type="Proteomes" id="UP000224974"/>
    </source>
</evidence>
<reference evidence="10" key="2">
    <citation type="submission" date="2017-09" db="EMBL/GenBank/DDBJ databases">
        <title>FDA dAtabase for Regulatory Grade micrObial Sequences (FDA-ARGOS): Supporting development and validation of Infectious Disease Dx tests.</title>
        <authorList>
            <person name="Minogue T."/>
            <person name="Wolcott M."/>
            <person name="Wasieloski L."/>
            <person name="Aguilar W."/>
            <person name="Moore D."/>
            <person name="Tallon L."/>
            <person name="Sadzewicz L."/>
            <person name="Ott S."/>
            <person name="Zhao X."/>
            <person name="Nagaraj S."/>
            <person name="Vavikolanu K."/>
            <person name="Aluvathingal J."/>
            <person name="Nadendla S."/>
            <person name="Sichtig H."/>
        </authorList>
    </citation>
    <scope>NUCLEOTIDE SEQUENCE [LARGE SCALE GENOMIC DNA]</scope>
    <source>
        <strain evidence="10">FDAARGOS_387</strain>
    </source>
</reference>
<dbReference type="GO" id="GO:0030288">
    <property type="term" value="C:outer membrane-bounded periplasmic space"/>
    <property type="evidence" value="ECO:0007669"/>
    <property type="project" value="TreeGrafter"/>
</dbReference>
<accession>A0A2C6DLI1</accession>
<evidence type="ECO:0000256" key="1">
    <source>
        <dbReference type="ARBA" id="ARBA00004196"/>
    </source>
</evidence>
<dbReference type="PANTHER" id="PTHR30532">
    <property type="entry name" value="IRON III DICITRATE-BINDING PERIPLASMIC PROTEIN"/>
    <property type="match status" value="1"/>
</dbReference>
<dbReference type="STRING" id="1111728.GCA_000427805_01304"/>
<reference evidence="9 11" key="3">
    <citation type="submission" date="2019-03" db="EMBL/GenBank/DDBJ databases">
        <authorList>
            <consortium name="Pathogen Informatics"/>
        </authorList>
    </citation>
    <scope>NUCLEOTIDE SEQUENCE [LARGE SCALE GENOMIC DNA]</scope>
    <source>
        <strain evidence="9 11">NCTC12282</strain>
    </source>
</reference>
<dbReference type="Gene3D" id="3.40.50.1980">
    <property type="entry name" value="Nitrogenase molybdenum iron protein domain"/>
    <property type="match status" value="2"/>
</dbReference>
<dbReference type="Proteomes" id="UP000373449">
    <property type="component" value="Unassembled WGS sequence"/>
</dbReference>
<proteinExistence type="inferred from homology"/>
<evidence type="ECO:0000256" key="5">
    <source>
        <dbReference type="ARBA" id="ARBA00022729"/>
    </source>
</evidence>